<evidence type="ECO:0000313" key="3">
    <source>
        <dbReference type="Proteomes" id="UP000559256"/>
    </source>
</evidence>
<dbReference type="Proteomes" id="UP000559256">
    <property type="component" value="Unassembled WGS sequence"/>
</dbReference>
<dbReference type="OrthoDB" id="3004152at2759"/>
<evidence type="ECO:0000313" key="2">
    <source>
        <dbReference type="EMBL" id="KAF5335437.1"/>
    </source>
</evidence>
<keyword evidence="3" id="KW-1185">Reference proteome</keyword>
<protein>
    <submittedName>
        <fullName evidence="2">Uncharacterized protein</fullName>
    </submittedName>
</protein>
<dbReference type="EMBL" id="JAACJM010000242">
    <property type="protein sequence ID" value="KAF5335437.1"/>
    <property type="molecule type" value="Genomic_DNA"/>
</dbReference>
<feature type="compositionally biased region" description="Polar residues" evidence="1">
    <location>
        <begin position="203"/>
        <end position="219"/>
    </location>
</feature>
<feature type="compositionally biased region" description="Low complexity" evidence="1">
    <location>
        <begin position="469"/>
        <end position="484"/>
    </location>
</feature>
<dbReference type="AlphaFoldDB" id="A0A8H5C7I6"/>
<name>A0A8H5C7I6_9AGAR</name>
<feature type="compositionally biased region" description="Polar residues" evidence="1">
    <location>
        <begin position="485"/>
        <end position="498"/>
    </location>
</feature>
<feature type="region of interest" description="Disordered" evidence="1">
    <location>
        <begin position="774"/>
        <end position="794"/>
    </location>
</feature>
<organism evidence="2 3">
    <name type="scientific">Tetrapyrgos nigripes</name>
    <dbReference type="NCBI Taxonomy" id="182062"/>
    <lineage>
        <taxon>Eukaryota</taxon>
        <taxon>Fungi</taxon>
        <taxon>Dikarya</taxon>
        <taxon>Basidiomycota</taxon>
        <taxon>Agaricomycotina</taxon>
        <taxon>Agaricomycetes</taxon>
        <taxon>Agaricomycetidae</taxon>
        <taxon>Agaricales</taxon>
        <taxon>Marasmiineae</taxon>
        <taxon>Marasmiaceae</taxon>
        <taxon>Tetrapyrgos</taxon>
    </lineage>
</organism>
<sequence length="815" mass="91170">MYRSTWIISISTCFTLMGKKKLSSKKKPGRAPWHKDDPEKLEWLRGYISDWKESQKGKDEAKSKFYNALTLEFIEKFNDPLHDDDDPENCDDKNRGNANGSTTGAAIPAVGNASGHNHTLLPDPNVNQATVTSPSQPTTSSDNSQGLNPGPDDAQITPTPSQNVPADNPSVPDVPADKTTGTDQQPSLDDPAVPSAEKPSGRDSASQGSTGTPQGITSREFTWRINEKLNGLSDEAFERKHKIIMKRRKQISEWYRENNRSVQRGTGGLIEKVFAKPKPTRKPTKMPAPQMFQDLYYDSYVKKEAEKEIELEEKEYDDWEKAGSVGDKKKPAPVAIRLRVATRILQSQPQEFQDEINKAVEGLYNKELEEWNEKPEVVEPKTKTPEDFQKALQSWGPEVAKFGKAVSEDTGMVLDTSWNNVDWTTMAYEATKQSLIRFGRKVYNHESRAARAVGNIPVVPVPSFNDVEPIPASSTATPEPTSSTQLKRSSWKSMGNSTEKNKDASTIEKNPKISRPRPQPPPLPEEPSSLGDTRDSDPKPAQTVSSGSQPPSPSPASANAQFPAPSMSALPEEVEGTGSVAMEGIRADGDIQADVHMDDPEPKAATEWGNKFDCCDRAEYPWKDTLDSLLEVYIEYEGYFHYTEVNGAIESKKEPSLLKRWVRKGQPPFALFNEELSVTAPKMLDVFRGWWEDVQPVRESDQEDWAPFDCVSGSGGVWKFICVLIWLLHYFLGESPGEDLTDQQMTYIASWMVLCTEVEETLAKVMRWGITAPRKRKSATSPEETDQPRTTRRMVALQRVNDAAKPKSTKRRCRR</sequence>
<feature type="compositionally biased region" description="Low complexity" evidence="1">
    <location>
        <begin position="130"/>
        <end position="141"/>
    </location>
</feature>
<feature type="region of interest" description="Disordered" evidence="1">
    <location>
        <begin position="79"/>
        <end position="219"/>
    </location>
</feature>
<accession>A0A8H5C7I6</accession>
<proteinExistence type="predicted"/>
<feature type="compositionally biased region" description="Low complexity" evidence="1">
    <location>
        <begin position="545"/>
        <end position="564"/>
    </location>
</feature>
<gene>
    <name evidence="2" type="ORF">D9758_017828</name>
</gene>
<comment type="caution">
    <text evidence="2">The sequence shown here is derived from an EMBL/GenBank/DDBJ whole genome shotgun (WGS) entry which is preliminary data.</text>
</comment>
<reference evidence="2 3" key="1">
    <citation type="journal article" date="2020" name="ISME J.">
        <title>Uncovering the hidden diversity of litter-decomposition mechanisms in mushroom-forming fungi.</title>
        <authorList>
            <person name="Floudas D."/>
            <person name="Bentzer J."/>
            <person name="Ahren D."/>
            <person name="Johansson T."/>
            <person name="Persson P."/>
            <person name="Tunlid A."/>
        </authorList>
    </citation>
    <scope>NUCLEOTIDE SEQUENCE [LARGE SCALE GENOMIC DNA]</scope>
    <source>
        <strain evidence="2 3">CBS 291.85</strain>
    </source>
</reference>
<feature type="region of interest" description="Disordered" evidence="1">
    <location>
        <begin position="469"/>
        <end position="564"/>
    </location>
</feature>
<feature type="compositionally biased region" description="Polar residues" evidence="1">
    <location>
        <begin position="156"/>
        <end position="165"/>
    </location>
</feature>
<feature type="compositionally biased region" description="Basic and acidic residues" evidence="1">
    <location>
        <begin position="499"/>
        <end position="511"/>
    </location>
</feature>
<evidence type="ECO:0000256" key="1">
    <source>
        <dbReference type="SAM" id="MobiDB-lite"/>
    </source>
</evidence>